<dbReference type="Gene3D" id="3.40.50.300">
    <property type="entry name" value="P-loop containing nucleotide triphosphate hydrolases"/>
    <property type="match status" value="1"/>
</dbReference>
<keyword evidence="3" id="KW-1185">Reference proteome</keyword>
<dbReference type="InterPro" id="IPR002035">
    <property type="entry name" value="VWF_A"/>
</dbReference>
<accession>A0A0C9TIZ9</accession>
<dbReference type="GO" id="GO:0005525">
    <property type="term" value="F:GTP binding"/>
    <property type="evidence" value="ECO:0007669"/>
    <property type="project" value="InterPro"/>
</dbReference>
<dbReference type="Gene3D" id="3.40.50.410">
    <property type="entry name" value="von Willebrand factor, type A domain"/>
    <property type="match status" value="1"/>
</dbReference>
<dbReference type="Proteomes" id="UP000053647">
    <property type="component" value="Unassembled WGS sequence"/>
</dbReference>
<gene>
    <name evidence="2" type="ORF">PAXINDRAFT_102749</name>
</gene>
<name>A0A0C9TIZ9_PAXIN</name>
<dbReference type="Pfam" id="PF13519">
    <property type="entry name" value="VWA_2"/>
    <property type="match status" value="1"/>
</dbReference>
<sequence>MTLEYQAAKTVSEPIKPEVTFNALCLGNLLKDADLQINEALDERGLEILLELELQTRYSDICRQYKNDVEVIKSNVDAQIKSKVSETMERIHRDCGFISKVMQDEVVRMILRKFPSLRMEGLGFAQDGENGEDVASNPSADFFALYPELQEEMRRMDGDPITIGGGDFQKCKKSICFIYGLWNQMKGWHEEYRDRVINIASNPDLQVAKQDLRAACKADSYGMLGSFMNRGKLWLGASDHHILVESMLRDADKFSFRGDAEFVADLDAILRRLPSLEELVREAKRALHEQMPKIISARCKQLTNTALELQERKCTTQVKIEQEIRANEASSNLRKRFILALNALPHKFSQRLLVVDSVGDAPRKGHFPLYSLMSSSSVLEFSLSGNMKHRQDHLQRYTIHVMGLNADDRHEIQLNPGFVPAPRFHRSHTFNLSPDFAISRAQLLEDERILLAVTDRQGDLYIYYESLTSIDAALSRRNGKQLHSGKIGENFLLAFDESQRMLCVVSTCNLLHIFVYDDGRMSMQARGTAIPLNKWYQEGAYPCHACFVCGSEELLLIDTQAHARVFSLVTLQFRPAVLDLKQIPVSIYSSPDASCLIVSHKHSLGLRFTAYHWSTFGTTDGIPLDVPQLQVDDSLCLTSLANKVHLLRLDVAGQRCESVALDITRRVTEFTFKEKGARTSTTSDAGVTTHNSLIDCHADVWARFPVVPAVGRETISSENLRNSKAIVFITDRDHGRYSHHFSELVATFERTTKKPGGDVLRKVAISGTPFSTALDEIQNDVERNVSKFLAGEWVVNFLCLIPIHIAITKENRFVPLKDGVYSTDLEKSLLGAGVNRIVDLISFGWYESIFQSYMATKPVKVVSSMGEQSVGKSFALNHLVDTSFAGSAMRTTEGVWMSVTPTQDALIVALDFEGVHSIERSAQEDTLLVLFNTAISNLVLFRNNFALSRDITGLFQSFQSSSTVLDPGENPNLFNSTLMIIIKDVVDSDTREIVREFQLKFQKIVHDEQGSNFITRLHRGQLSILPWPVIESREFYKQFSAIKNKLDRQPVTHNAAGEFLHLMKTLMAKLKANDWGALSRTVAYSPGFHILTHPAETMASHRAQLLLSLLPNALEYGLQETEPEIEPLKVLICLDDDETGLTSTAQNLDTDETIRVLDSDYHFFLAPGHTHDVPRENALSILRQTWTLAPRQHVPDPVWVDGLSEHLETLVNERIEHVREWLAANMSRFQAGHASIEDLIRTFEKATVDLKSNVMMCKLQCHAQQEHQTRHGSMSKTRWSIDGPADASLKIEGRRFSSNDEGAPMMCNIVCQAMGRHVHISPCRAHDPAACDGNDQIQHIHKRLHPNPEAPKDFVTHSLFWRRAGFKDPYSREERMNFAKCDSMCSGPDHSAAAGNPAQPSYCTLPIFHAPRNPAGPAPVMGYVSHDGHVFSCRNPAVMQQAFHVIFVIDRSSSMTRQDRRPLRDTPASARIIRHSDNRFGAVLSSLYSFWLARAATLNAGGQGARRDAYSVLLFNSKTTRAVFNDVGSSPDQLLDTLLNYSPATGTDFTSAIQTAQYVMQQGWSTERTPVIIFLSDGESDIEDQTVQAPCMLATQLGKALSFHAVSFGKDRHSSTLRRMSHIALEAQRRAPRDPLLPAEAIVESSYSEALDTVELAETFLGIARSLSKPRGSLVI</sequence>
<evidence type="ECO:0000313" key="2">
    <source>
        <dbReference type="EMBL" id="KIJ07932.1"/>
    </source>
</evidence>
<dbReference type="InterPro" id="IPR027417">
    <property type="entry name" value="P-loop_NTPase"/>
</dbReference>
<evidence type="ECO:0000313" key="3">
    <source>
        <dbReference type="Proteomes" id="UP000053647"/>
    </source>
</evidence>
<dbReference type="GO" id="GO:0003924">
    <property type="term" value="F:GTPase activity"/>
    <property type="evidence" value="ECO:0007669"/>
    <property type="project" value="InterPro"/>
</dbReference>
<reference evidence="2 3" key="1">
    <citation type="submission" date="2014-06" db="EMBL/GenBank/DDBJ databases">
        <authorList>
            <consortium name="DOE Joint Genome Institute"/>
            <person name="Kuo A."/>
            <person name="Kohler A."/>
            <person name="Nagy L.G."/>
            <person name="Floudas D."/>
            <person name="Copeland A."/>
            <person name="Barry K.W."/>
            <person name="Cichocki N."/>
            <person name="Veneault-Fourrey C."/>
            <person name="LaButti K."/>
            <person name="Lindquist E.A."/>
            <person name="Lipzen A."/>
            <person name="Lundell T."/>
            <person name="Morin E."/>
            <person name="Murat C."/>
            <person name="Sun H."/>
            <person name="Tunlid A."/>
            <person name="Henrissat B."/>
            <person name="Grigoriev I.V."/>
            <person name="Hibbett D.S."/>
            <person name="Martin F."/>
            <person name="Nordberg H.P."/>
            <person name="Cantor M.N."/>
            <person name="Hua S.X."/>
        </authorList>
    </citation>
    <scope>NUCLEOTIDE SEQUENCE [LARGE SCALE GENOMIC DNA]</scope>
    <source>
        <strain evidence="2 3">ATCC 200175</strain>
    </source>
</reference>
<dbReference type="InterPro" id="IPR015894">
    <property type="entry name" value="Guanylate-bd_N"/>
</dbReference>
<proteinExistence type="predicted"/>
<dbReference type="HOGENOM" id="CLU_000401_0_0_1"/>
<dbReference type="PROSITE" id="PS50234">
    <property type="entry name" value="VWFA"/>
    <property type="match status" value="1"/>
</dbReference>
<dbReference type="SMART" id="SM00327">
    <property type="entry name" value="VWA"/>
    <property type="match status" value="1"/>
</dbReference>
<reference evidence="3" key="2">
    <citation type="submission" date="2015-01" db="EMBL/GenBank/DDBJ databases">
        <title>Evolutionary Origins and Diversification of the Mycorrhizal Mutualists.</title>
        <authorList>
            <consortium name="DOE Joint Genome Institute"/>
            <consortium name="Mycorrhizal Genomics Consortium"/>
            <person name="Kohler A."/>
            <person name="Kuo A."/>
            <person name="Nagy L.G."/>
            <person name="Floudas D."/>
            <person name="Copeland A."/>
            <person name="Barry K.W."/>
            <person name="Cichocki N."/>
            <person name="Veneault-Fourrey C."/>
            <person name="LaButti K."/>
            <person name="Lindquist E.A."/>
            <person name="Lipzen A."/>
            <person name="Lundell T."/>
            <person name="Morin E."/>
            <person name="Murat C."/>
            <person name="Riley R."/>
            <person name="Ohm R."/>
            <person name="Sun H."/>
            <person name="Tunlid A."/>
            <person name="Henrissat B."/>
            <person name="Grigoriev I.V."/>
            <person name="Hibbett D.S."/>
            <person name="Martin F."/>
        </authorList>
    </citation>
    <scope>NUCLEOTIDE SEQUENCE [LARGE SCALE GENOMIC DNA]</scope>
    <source>
        <strain evidence="3">ATCC 200175</strain>
    </source>
</reference>
<dbReference type="OrthoDB" id="2343366at2759"/>
<dbReference type="CDD" id="cd00198">
    <property type="entry name" value="vWFA"/>
    <property type="match status" value="1"/>
</dbReference>
<feature type="domain" description="VWFA" evidence="1">
    <location>
        <begin position="1444"/>
        <end position="1660"/>
    </location>
</feature>
<evidence type="ECO:0000259" key="1">
    <source>
        <dbReference type="PROSITE" id="PS50234"/>
    </source>
</evidence>
<dbReference type="EMBL" id="KN819745">
    <property type="protein sequence ID" value="KIJ07932.1"/>
    <property type="molecule type" value="Genomic_DNA"/>
</dbReference>
<dbReference type="PANTHER" id="PTHR22796:SF1">
    <property type="entry name" value="VWFA DOMAIN-CONTAINING PROTEIN"/>
    <property type="match status" value="1"/>
</dbReference>
<dbReference type="PANTHER" id="PTHR22796">
    <property type="entry name" value="URG4-RELATED"/>
    <property type="match status" value="1"/>
</dbReference>
<dbReference type="SUPFAM" id="SSF53300">
    <property type="entry name" value="vWA-like"/>
    <property type="match status" value="1"/>
</dbReference>
<dbReference type="SUPFAM" id="SSF52540">
    <property type="entry name" value="P-loop containing nucleoside triphosphate hydrolases"/>
    <property type="match status" value="1"/>
</dbReference>
<dbReference type="InterPro" id="IPR036465">
    <property type="entry name" value="vWFA_dom_sf"/>
</dbReference>
<dbReference type="Pfam" id="PF02263">
    <property type="entry name" value="GBP"/>
    <property type="match status" value="1"/>
</dbReference>
<organism evidence="2 3">
    <name type="scientific">Paxillus involutus ATCC 200175</name>
    <dbReference type="NCBI Taxonomy" id="664439"/>
    <lineage>
        <taxon>Eukaryota</taxon>
        <taxon>Fungi</taxon>
        <taxon>Dikarya</taxon>
        <taxon>Basidiomycota</taxon>
        <taxon>Agaricomycotina</taxon>
        <taxon>Agaricomycetes</taxon>
        <taxon>Agaricomycetidae</taxon>
        <taxon>Boletales</taxon>
        <taxon>Paxilineae</taxon>
        <taxon>Paxillaceae</taxon>
        <taxon>Paxillus</taxon>
    </lineage>
</organism>
<protein>
    <recommendedName>
        <fullName evidence="1">VWFA domain-containing protein</fullName>
    </recommendedName>
</protein>